<dbReference type="RefSeq" id="WP_253564761.1">
    <property type="nucleotide sequence ID" value="NZ_JAMZEK010000001.1"/>
</dbReference>
<organism evidence="1 2">
    <name type="scientific">Dyella lutea</name>
    <dbReference type="NCBI Taxonomy" id="2950441"/>
    <lineage>
        <taxon>Bacteria</taxon>
        <taxon>Pseudomonadati</taxon>
        <taxon>Pseudomonadota</taxon>
        <taxon>Gammaproteobacteria</taxon>
        <taxon>Lysobacterales</taxon>
        <taxon>Rhodanobacteraceae</taxon>
        <taxon>Dyella</taxon>
    </lineage>
</organism>
<proteinExistence type="predicted"/>
<dbReference type="Proteomes" id="UP001204615">
    <property type="component" value="Unassembled WGS sequence"/>
</dbReference>
<dbReference type="EMBL" id="JAMZEK010000001">
    <property type="protein sequence ID" value="MCP1372991.1"/>
    <property type="molecule type" value="Genomic_DNA"/>
</dbReference>
<evidence type="ECO:0000313" key="1">
    <source>
        <dbReference type="EMBL" id="MCP1372991.1"/>
    </source>
</evidence>
<keyword evidence="2" id="KW-1185">Reference proteome</keyword>
<dbReference type="Pfam" id="PF14412">
    <property type="entry name" value="AHH"/>
    <property type="match status" value="1"/>
</dbReference>
<dbReference type="InterPro" id="IPR032871">
    <property type="entry name" value="AHH_dom_containing"/>
</dbReference>
<gene>
    <name evidence="1" type="ORF">NC595_02845</name>
</gene>
<reference evidence="1 2" key="1">
    <citation type="submission" date="2022-06" db="EMBL/GenBank/DDBJ databases">
        <title>Dyella sp. Sa strain:Sa Genome sequencing.</title>
        <authorList>
            <person name="Park S."/>
        </authorList>
    </citation>
    <scope>NUCLEOTIDE SEQUENCE [LARGE SCALE GENOMIC DNA]</scope>
    <source>
        <strain evidence="1 2">Sa</strain>
    </source>
</reference>
<accession>A0ABT1F6H5</accession>
<sequence length="200" mass="22147">MTTKPRNVQMPGALAPRTQEQLLELTIAVNGMAAGTDTVNSYQVRNQLLTRKEKARVRYRSGVTLPTSAEALLANAERRDYNHRRTLSHSIVRGTGQTRPKDVCAHHIVALHASAAARSRDVLFRCGVGINDVDNGVFLPRYANKLPNHPDAPRHDPHHHPSYHAAVLDQLQFVDSGDTQACRATLKSLKMDILDGRLPL</sequence>
<name>A0ABT1F6H5_9GAMM</name>
<evidence type="ECO:0000313" key="2">
    <source>
        <dbReference type="Proteomes" id="UP001204615"/>
    </source>
</evidence>
<protein>
    <submittedName>
        <fullName evidence="1">AHH domain-containing protein</fullName>
    </submittedName>
</protein>
<comment type="caution">
    <text evidence="1">The sequence shown here is derived from an EMBL/GenBank/DDBJ whole genome shotgun (WGS) entry which is preliminary data.</text>
</comment>